<dbReference type="Proteomes" id="UP000434604">
    <property type="component" value="Unassembled WGS sequence"/>
</dbReference>
<feature type="region of interest" description="Disordered" evidence="2">
    <location>
        <begin position="126"/>
        <end position="159"/>
    </location>
</feature>
<dbReference type="RefSeq" id="WP_008650185.1">
    <property type="nucleotide sequence ID" value="NZ_JABFIB010000002.1"/>
</dbReference>
<evidence type="ECO:0000256" key="1">
    <source>
        <dbReference type="ARBA" id="ARBA00023125"/>
    </source>
</evidence>
<dbReference type="EMBL" id="NFLW01000002">
    <property type="protein sequence ID" value="OUQ73837.1"/>
    <property type="molecule type" value="Genomic_DNA"/>
</dbReference>
<dbReference type="Proteomes" id="UP000196036">
    <property type="component" value="Unassembled WGS sequence"/>
</dbReference>
<evidence type="ECO:0000256" key="2">
    <source>
        <dbReference type="SAM" id="MobiDB-lite"/>
    </source>
</evidence>
<sequence>MALRYVIKKRTFGFDKTKAEKYVAQNVITNTLDFRDLCEEITKVGMVPSGAVKFVLDALIDTLNLNLRKGISVQLGDFGCFRPGMNCESQDAEKDVDSDTIRRVKIIFTPGYKFKEMLSKVSVQKAVASDDGSISPEQPDPNPNPNPDDGKGEAPDPAA</sequence>
<evidence type="ECO:0000313" key="7">
    <source>
        <dbReference type="Proteomes" id="UP000434604"/>
    </source>
</evidence>
<dbReference type="InterPro" id="IPR010992">
    <property type="entry name" value="IHF-like_DNA-bd_dom_sf"/>
</dbReference>
<gene>
    <name evidence="5" type="ORF">B5E52_01165</name>
    <name evidence="4" type="ORF">GA398_02210</name>
</gene>
<reference evidence="4 7" key="3">
    <citation type="journal article" date="2019" name="Nat. Med.">
        <title>A library of human gut bacterial isolates paired with longitudinal multiomics data enables mechanistic microbiome research.</title>
        <authorList>
            <person name="Poyet M."/>
            <person name="Groussin M."/>
            <person name="Gibbons S.M."/>
            <person name="Avila-Pacheco J."/>
            <person name="Jiang X."/>
            <person name="Kearney S.M."/>
            <person name="Perrotta A.R."/>
            <person name="Berdy B."/>
            <person name="Zhao S."/>
            <person name="Lieberman T.D."/>
            <person name="Swanson P.K."/>
            <person name="Smith M."/>
            <person name="Roesemann S."/>
            <person name="Alexander J.E."/>
            <person name="Rich S.A."/>
            <person name="Livny J."/>
            <person name="Vlamakis H."/>
            <person name="Clish C."/>
            <person name="Bullock K."/>
            <person name="Deik A."/>
            <person name="Scott J."/>
            <person name="Pierce K.A."/>
            <person name="Xavier R.J."/>
            <person name="Alm E.J."/>
        </authorList>
    </citation>
    <scope>NUCLEOTIDE SEQUENCE [LARGE SCALE GENOMIC DNA]</scope>
    <source>
        <strain evidence="4 7">BIOML-A58</strain>
    </source>
</reference>
<organism evidence="5 6">
    <name type="scientific">Bacteroides xylanisolvens</name>
    <dbReference type="NCBI Taxonomy" id="371601"/>
    <lineage>
        <taxon>Bacteria</taxon>
        <taxon>Pseudomonadati</taxon>
        <taxon>Bacteroidota</taxon>
        <taxon>Bacteroidia</taxon>
        <taxon>Bacteroidales</taxon>
        <taxon>Bacteroidaceae</taxon>
        <taxon>Bacteroides</taxon>
    </lineage>
</organism>
<evidence type="ECO:0000313" key="4">
    <source>
        <dbReference type="EMBL" id="KAB6150076.1"/>
    </source>
</evidence>
<evidence type="ECO:0000313" key="5">
    <source>
        <dbReference type="EMBL" id="OUQ73837.1"/>
    </source>
</evidence>
<dbReference type="AlphaFoldDB" id="A0A174FV47"/>
<evidence type="ECO:0000259" key="3">
    <source>
        <dbReference type="Pfam" id="PF18291"/>
    </source>
</evidence>
<proteinExistence type="predicted"/>
<feature type="compositionally biased region" description="Basic and acidic residues" evidence="2">
    <location>
        <begin position="148"/>
        <end position="159"/>
    </location>
</feature>
<reference evidence="6" key="1">
    <citation type="submission" date="2017-04" db="EMBL/GenBank/DDBJ databases">
        <title>Function of individual gut microbiota members based on whole genome sequencing of pure cultures obtained from chicken caecum.</title>
        <authorList>
            <person name="Medvecky M."/>
            <person name="Cejkova D."/>
            <person name="Polansky O."/>
            <person name="Karasova D."/>
            <person name="Kubasova T."/>
            <person name="Cizek A."/>
            <person name="Rychlik I."/>
        </authorList>
    </citation>
    <scope>NUCLEOTIDE SEQUENCE [LARGE SCALE GENOMIC DNA]</scope>
    <source>
        <strain evidence="6">An109</strain>
    </source>
</reference>
<name>A0A174FV47_9BACE</name>
<dbReference type="NCBIfam" id="TIGR01201">
    <property type="entry name" value="HU_rel"/>
    <property type="match status" value="1"/>
</dbReference>
<feature type="domain" description="HU" evidence="3">
    <location>
        <begin position="1"/>
        <end position="125"/>
    </location>
</feature>
<keyword evidence="1 5" id="KW-0238">DNA-binding</keyword>
<dbReference type="GO" id="GO:0003677">
    <property type="term" value="F:DNA binding"/>
    <property type="evidence" value="ECO:0007669"/>
    <property type="project" value="UniProtKB-KW"/>
</dbReference>
<reference evidence="5" key="2">
    <citation type="journal article" date="2018" name="BMC Genomics">
        <title>Whole genome sequencing and function prediction of 133 gut anaerobes isolated from chicken caecum in pure cultures.</title>
        <authorList>
            <person name="Medvecky M."/>
            <person name="Cejkova D."/>
            <person name="Polansky O."/>
            <person name="Karasova D."/>
            <person name="Kubasova T."/>
            <person name="Cizek A."/>
            <person name="Rychlik I."/>
        </authorList>
    </citation>
    <scope>NUCLEOTIDE SEQUENCE</scope>
    <source>
        <strain evidence="5">An109</strain>
    </source>
</reference>
<dbReference type="InterPro" id="IPR041607">
    <property type="entry name" value="HU-HIG"/>
</dbReference>
<protein>
    <submittedName>
        <fullName evidence="5">DNA-binding protein</fullName>
    </submittedName>
</protein>
<dbReference type="SUPFAM" id="SSF47729">
    <property type="entry name" value="IHF-like DNA-binding proteins"/>
    <property type="match status" value="1"/>
</dbReference>
<dbReference type="Pfam" id="PF18291">
    <property type="entry name" value="HU-HIG"/>
    <property type="match status" value="1"/>
</dbReference>
<accession>A0A174FV47</accession>
<evidence type="ECO:0000313" key="6">
    <source>
        <dbReference type="Proteomes" id="UP000196036"/>
    </source>
</evidence>
<dbReference type="EMBL" id="WDED01000002">
    <property type="protein sequence ID" value="KAB6150076.1"/>
    <property type="molecule type" value="Genomic_DNA"/>
</dbReference>
<dbReference type="InterPro" id="IPR005902">
    <property type="entry name" value="HU_DNA-bd_put"/>
</dbReference>
<comment type="caution">
    <text evidence="5">The sequence shown here is derived from an EMBL/GenBank/DDBJ whole genome shotgun (WGS) entry which is preliminary data.</text>
</comment>